<keyword evidence="3" id="KW-1185">Reference proteome</keyword>
<dbReference type="GO" id="GO:0005737">
    <property type="term" value="C:cytoplasm"/>
    <property type="evidence" value="ECO:0007669"/>
    <property type="project" value="TreeGrafter"/>
</dbReference>
<dbReference type="PANTHER" id="PTHR22741">
    <property type="entry name" value="P140CAP/SNIP-RELATED"/>
    <property type="match status" value="1"/>
</dbReference>
<dbReference type="GO" id="GO:0030010">
    <property type="term" value="P:establishment of cell polarity"/>
    <property type="evidence" value="ECO:0007669"/>
    <property type="project" value="TreeGrafter"/>
</dbReference>
<sequence length="163" mass="18390">MQAARGYGHTSHVNGKMQSNVQVPINSSVVGFVTDTRAKQPADVPRAVATLLDVTKQLQEMLRLWSTHQVDEGQVSDVYVRIGTEFNATVTAFQHYNIDLSDLYSIPQELRTVLENCLSEEPSPQVFEMYMPQVRQIMYNLLQGLRGKQSAYWRAVGGRQTSQ</sequence>
<comment type="caution">
    <text evidence="2">The sequence shown here is derived from an EMBL/GenBank/DDBJ whole genome shotgun (WGS) entry which is preliminary data.</text>
</comment>
<dbReference type="EMBL" id="SFCI01000318">
    <property type="protein sequence ID" value="TFY80582.1"/>
    <property type="molecule type" value="Genomic_DNA"/>
</dbReference>
<evidence type="ECO:0000313" key="2">
    <source>
        <dbReference type="EMBL" id="TFY80582.1"/>
    </source>
</evidence>
<dbReference type="InterPro" id="IPR056279">
    <property type="entry name" value="Aip3p_Bud6_N"/>
</dbReference>
<dbReference type="Proteomes" id="UP000298061">
    <property type="component" value="Unassembled WGS sequence"/>
</dbReference>
<gene>
    <name evidence="2" type="ORF">EWM64_g3430</name>
</gene>
<organism evidence="2 3">
    <name type="scientific">Hericium alpestre</name>
    <dbReference type="NCBI Taxonomy" id="135208"/>
    <lineage>
        <taxon>Eukaryota</taxon>
        <taxon>Fungi</taxon>
        <taxon>Dikarya</taxon>
        <taxon>Basidiomycota</taxon>
        <taxon>Agaricomycotina</taxon>
        <taxon>Agaricomycetes</taxon>
        <taxon>Russulales</taxon>
        <taxon>Hericiaceae</taxon>
        <taxon>Hericium</taxon>
    </lineage>
</organism>
<dbReference type="AlphaFoldDB" id="A0A4Z0A0K1"/>
<accession>A0A4Z0A0K1</accession>
<reference evidence="2 3" key="1">
    <citation type="submission" date="2019-02" db="EMBL/GenBank/DDBJ databases">
        <title>Genome sequencing of the rare red list fungi Hericium alpestre (H. flagellum).</title>
        <authorList>
            <person name="Buettner E."/>
            <person name="Kellner H."/>
        </authorList>
    </citation>
    <scope>NUCLEOTIDE SEQUENCE [LARGE SCALE GENOMIC DNA]</scope>
    <source>
        <strain evidence="2 3">DSM 108284</strain>
    </source>
</reference>
<name>A0A4Z0A0K1_9AGAM</name>
<feature type="domain" description="Aip3p/Bud6 N-terminal" evidence="1">
    <location>
        <begin position="46"/>
        <end position="153"/>
    </location>
</feature>
<evidence type="ECO:0000313" key="3">
    <source>
        <dbReference type="Proteomes" id="UP000298061"/>
    </source>
</evidence>
<dbReference type="InterPro" id="IPR051825">
    <property type="entry name" value="SRCIN1"/>
</dbReference>
<dbReference type="Pfam" id="PF23153">
    <property type="entry name" value="Aip3p_Bud6_N"/>
    <property type="match status" value="1"/>
</dbReference>
<dbReference type="GO" id="GO:0051286">
    <property type="term" value="C:cell tip"/>
    <property type="evidence" value="ECO:0007669"/>
    <property type="project" value="TreeGrafter"/>
</dbReference>
<protein>
    <recommendedName>
        <fullName evidence="1">Aip3p/Bud6 N-terminal domain-containing protein</fullName>
    </recommendedName>
</protein>
<evidence type="ECO:0000259" key="1">
    <source>
        <dbReference type="Pfam" id="PF23153"/>
    </source>
</evidence>
<dbReference type="PANTHER" id="PTHR22741:SF10">
    <property type="entry name" value="COILED-COIL DOMAIN-CONTAINING PROTEIN CG32809"/>
    <property type="match status" value="1"/>
</dbReference>
<dbReference type="OrthoDB" id="783096at2759"/>
<proteinExistence type="predicted"/>